<gene>
    <name evidence="3" type="ORF">HU200_033744</name>
</gene>
<dbReference type="SUPFAM" id="SSF47699">
    <property type="entry name" value="Bifunctional inhibitor/lipid-transfer protein/seed storage 2S albumin"/>
    <property type="match status" value="1"/>
</dbReference>
<reference evidence="3" key="1">
    <citation type="submission" date="2020-07" db="EMBL/GenBank/DDBJ databases">
        <title>Genome sequence and genetic diversity analysis of an under-domesticated orphan crop, white fonio (Digitaria exilis).</title>
        <authorList>
            <person name="Bennetzen J.L."/>
            <person name="Chen S."/>
            <person name="Ma X."/>
            <person name="Wang X."/>
            <person name="Yssel A.E.J."/>
            <person name="Chaluvadi S.R."/>
            <person name="Johnson M."/>
            <person name="Gangashetty P."/>
            <person name="Hamidou F."/>
            <person name="Sanogo M.D."/>
            <person name="Zwaenepoel A."/>
            <person name="Wallace J."/>
            <person name="Van De Peer Y."/>
            <person name="Van Deynze A."/>
        </authorList>
    </citation>
    <scope>NUCLEOTIDE SEQUENCE</scope>
    <source>
        <tissue evidence="3">Leaves</tissue>
    </source>
</reference>
<proteinExistence type="predicted"/>
<dbReference type="OrthoDB" id="654726at2759"/>
<dbReference type="Pfam" id="PF14368">
    <property type="entry name" value="LTP_2"/>
    <property type="match status" value="1"/>
</dbReference>
<dbReference type="PANTHER" id="PTHR33286:SF44">
    <property type="entry name" value="5A2 PROTEIN"/>
    <property type="match status" value="1"/>
</dbReference>
<organism evidence="3 4">
    <name type="scientific">Digitaria exilis</name>
    <dbReference type="NCBI Taxonomy" id="1010633"/>
    <lineage>
        <taxon>Eukaryota</taxon>
        <taxon>Viridiplantae</taxon>
        <taxon>Streptophyta</taxon>
        <taxon>Embryophyta</taxon>
        <taxon>Tracheophyta</taxon>
        <taxon>Spermatophyta</taxon>
        <taxon>Magnoliopsida</taxon>
        <taxon>Liliopsida</taxon>
        <taxon>Poales</taxon>
        <taxon>Poaceae</taxon>
        <taxon>PACMAD clade</taxon>
        <taxon>Panicoideae</taxon>
        <taxon>Panicodae</taxon>
        <taxon>Paniceae</taxon>
        <taxon>Anthephorinae</taxon>
        <taxon>Digitaria</taxon>
    </lineage>
</organism>
<feature type="chain" id="PRO_5032811776" description="Bifunctional inhibitor/plant lipid transfer protein/seed storage helical domain-containing protein" evidence="1">
    <location>
        <begin position="28"/>
        <end position="115"/>
    </location>
</feature>
<feature type="domain" description="Bifunctional inhibitor/plant lipid transfer protein/seed storage helical" evidence="2">
    <location>
        <begin position="21"/>
        <end position="105"/>
    </location>
</feature>
<dbReference type="InterPro" id="IPR036312">
    <property type="entry name" value="Bifun_inhib/LTP/seed_sf"/>
</dbReference>
<evidence type="ECO:0000313" key="4">
    <source>
        <dbReference type="Proteomes" id="UP000636709"/>
    </source>
</evidence>
<feature type="signal peptide" evidence="1">
    <location>
        <begin position="1"/>
        <end position="27"/>
    </location>
</feature>
<evidence type="ECO:0000256" key="1">
    <source>
        <dbReference type="SAM" id="SignalP"/>
    </source>
</evidence>
<dbReference type="EMBL" id="JACEFO010001822">
    <property type="protein sequence ID" value="KAF8701092.1"/>
    <property type="molecule type" value="Genomic_DNA"/>
</dbReference>
<keyword evidence="4" id="KW-1185">Reference proteome</keyword>
<protein>
    <recommendedName>
        <fullName evidence="2">Bifunctional inhibitor/plant lipid transfer protein/seed storage helical domain-containing protein</fullName>
    </recommendedName>
</protein>
<keyword evidence="1" id="KW-0732">Signal</keyword>
<accession>A0A835BKH0</accession>
<comment type="caution">
    <text evidence="3">The sequence shown here is derived from an EMBL/GenBank/DDBJ whole genome shotgun (WGS) entry which is preliminary data.</text>
</comment>
<dbReference type="AlphaFoldDB" id="A0A835BKH0"/>
<sequence>MMTTRGFLQVLVFGLVFTMFTIDQTWGEPDCYREKALVREHCMESITRKGDYVRPSEACCHMVDQSDMTCICRNITLEDEKEISVAKFLWVAINCEKPVESGTECGSKYLYDAFL</sequence>
<dbReference type="Gene3D" id="1.10.110.10">
    <property type="entry name" value="Plant lipid-transfer and hydrophobic proteins"/>
    <property type="match status" value="1"/>
</dbReference>
<dbReference type="PANTHER" id="PTHR33286">
    <property type="entry name" value="BIFUNCTIONAL INHIBITOR/LIPID-TRANSFER PROTEIN/SEED STORAGE 2S ALBUMIN SUPERFAMILY PROTEIN"/>
    <property type="match status" value="1"/>
</dbReference>
<name>A0A835BKH0_9POAL</name>
<evidence type="ECO:0000313" key="3">
    <source>
        <dbReference type="EMBL" id="KAF8701092.1"/>
    </source>
</evidence>
<evidence type="ECO:0000259" key="2">
    <source>
        <dbReference type="Pfam" id="PF14368"/>
    </source>
</evidence>
<dbReference type="Proteomes" id="UP000636709">
    <property type="component" value="Unassembled WGS sequence"/>
</dbReference>
<dbReference type="InterPro" id="IPR016140">
    <property type="entry name" value="Bifunc_inhib/LTP/seed_store"/>
</dbReference>